<protein>
    <recommendedName>
        <fullName evidence="2">Peptidase M60 domain-containing protein</fullName>
    </recommendedName>
</protein>
<dbReference type="SMART" id="SM00458">
    <property type="entry name" value="RICIN"/>
    <property type="match status" value="2"/>
</dbReference>
<dbReference type="InterPro" id="IPR051244">
    <property type="entry name" value="TCAF"/>
</dbReference>
<dbReference type="Gene3D" id="2.60.120.1250">
    <property type="entry name" value="Peptidase M60, enhancin-like domain 1"/>
    <property type="match status" value="1"/>
</dbReference>
<dbReference type="Gene3D" id="2.80.10.50">
    <property type="match status" value="2"/>
</dbReference>
<dbReference type="PANTHER" id="PTHR15730:SF5">
    <property type="entry name" value="SI:CH211-210B2.2-RELATED"/>
    <property type="match status" value="1"/>
</dbReference>
<dbReference type="InterPro" id="IPR035423">
    <property type="entry name" value="M60-like_N"/>
</dbReference>
<name>A0A9X7AK22_BACTU</name>
<dbReference type="InterPro" id="IPR035992">
    <property type="entry name" value="Ricin_B-like_lectins"/>
</dbReference>
<evidence type="ECO:0000259" key="2">
    <source>
        <dbReference type="PROSITE" id="PS51723"/>
    </source>
</evidence>
<evidence type="ECO:0000313" key="3">
    <source>
        <dbReference type="EMBL" id="PFT40648.1"/>
    </source>
</evidence>
<evidence type="ECO:0000256" key="1">
    <source>
        <dbReference type="SAM" id="MobiDB-lite"/>
    </source>
</evidence>
<dbReference type="Gene3D" id="3.40.390.80">
    <property type="entry name" value="Peptidase M60, enhancin-like domain 2"/>
    <property type="match status" value="1"/>
</dbReference>
<dbReference type="EMBL" id="NVCO01000075">
    <property type="protein sequence ID" value="PFT40648.1"/>
    <property type="molecule type" value="Genomic_DNA"/>
</dbReference>
<dbReference type="PROSITE" id="PS51723">
    <property type="entry name" value="PEPTIDASE_M60"/>
    <property type="match status" value="1"/>
</dbReference>
<dbReference type="InterPro" id="IPR042279">
    <property type="entry name" value="Pep_M60_3"/>
</dbReference>
<dbReference type="PANTHER" id="PTHR15730">
    <property type="entry name" value="EXPERIMENTAL AUTOIMMUNE PROSTATITIS ANTIGEN 2-RELATED"/>
    <property type="match status" value="1"/>
</dbReference>
<dbReference type="InterPro" id="IPR011024">
    <property type="entry name" value="G_crystallin-like"/>
</dbReference>
<feature type="region of interest" description="Disordered" evidence="1">
    <location>
        <begin position="1"/>
        <end position="31"/>
    </location>
</feature>
<feature type="domain" description="Peptidase M60" evidence="2">
    <location>
        <begin position="37"/>
        <end position="333"/>
    </location>
</feature>
<evidence type="ECO:0000313" key="4">
    <source>
        <dbReference type="Proteomes" id="UP000226106"/>
    </source>
</evidence>
<sequence>MNTSRNTATQYEQREFNLPGTGSYRDEAKKDRRMDQDNYMPTGIYVKPNEQVTIEVSGSQNIRTIIGTHQYEITGGKAFELSPGSNTISSPNGGVLGFDNYQDTGTVKVKVIHGGNFVPLFELGKHTKTDWIRMLEKYSEVHAVQLKSKKAVLIVSHESAKKYIVNQDPIPLLKKYDEMIQAQDKISGLSETDANPLHRSTRRLWTFIENTYSPNWGMYASRDGAVFTTAGEAIKSSLDVNDFGWGQFHEAGHTRQQYPWIWNDLRGMTEVTVNVYSLAAQKRFSPNQPTRLEIEGDYDRAFAYLKQTNKEYKDIDDLWVKLVMLWQLHLAYGEEFYPDLHRLYRELPESSLPQTDEDKIQAFIYNTSKVAKQNLLPFFDQWGLKATLVTRKNVEALNFPVLIDPIWEATDSKPVEILKDGDYFIFTKLAPTLGIVGGNNLATINHITNLPDQKFKVTWDKSKQAYTIIQEVNNRKLALSFESKSEEIVFKDFDAEDLTQYWKIKLGTNQAYVIEPLTRSSMCMDIWTSAEPGSKISLYAKNGGNNQQWYFTTKYSNRHLINQKVAFFSCMMDVSTKVITQNKNLELQGNNDEAKQGFLLKFNQEKEAFQIWDIDSKLILTWDHKNVPDSTQLNMQPNEEKDEQYWLLEQADPLSPLKFYITSYKDTRKVLDLPGGNTANGTPIILYNKKQDQIIKNQQFFISDLELYDEFDGKGKKLLFTPNSQWNDRISSVRVPPYSTVGFWEHGGFKGKYKSVRNDSNIAKIFNLTDFNNIASSFTLYINNAWPKTFGNENTEGNRTDKQRAQSPDSIYEMDRKTKNITLNFYDSTCNIFVNDNYNE</sequence>
<dbReference type="PROSITE" id="PS50231">
    <property type="entry name" value="RICIN_B_LECTIN"/>
    <property type="match status" value="2"/>
</dbReference>
<dbReference type="Proteomes" id="UP000226106">
    <property type="component" value="Unassembled WGS sequence"/>
</dbReference>
<dbReference type="InterPro" id="IPR000772">
    <property type="entry name" value="Ricin_B_lectin"/>
</dbReference>
<dbReference type="Pfam" id="PF14200">
    <property type="entry name" value="RicinB_lectin_2"/>
    <property type="match status" value="1"/>
</dbReference>
<dbReference type="InterPro" id="IPR031161">
    <property type="entry name" value="Peptidase_M60_dom"/>
</dbReference>
<gene>
    <name evidence="3" type="ORF">COK72_21655</name>
</gene>
<comment type="caution">
    <text evidence="3">The sequence shown here is derived from an EMBL/GenBank/DDBJ whole genome shotgun (WGS) entry which is preliminary data.</text>
</comment>
<dbReference type="Pfam" id="PF17291">
    <property type="entry name" value="M60-like_N"/>
    <property type="match status" value="1"/>
</dbReference>
<dbReference type="SUPFAM" id="SSF50370">
    <property type="entry name" value="Ricin B-like lectins"/>
    <property type="match status" value="2"/>
</dbReference>
<dbReference type="RefSeq" id="WP_098640888.1">
    <property type="nucleotide sequence ID" value="NZ_NVCO01000075.1"/>
</dbReference>
<feature type="compositionally biased region" description="Polar residues" evidence="1">
    <location>
        <begin position="1"/>
        <end position="11"/>
    </location>
</feature>
<dbReference type="AlphaFoldDB" id="A0A9X7AK22"/>
<accession>A0A9X7AK22</accession>
<dbReference type="Gene3D" id="1.10.390.30">
    <property type="entry name" value="Peptidase M60, enhancin-like domain 3"/>
    <property type="match status" value="1"/>
</dbReference>
<dbReference type="SMART" id="SM01276">
    <property type="entry name" value="M60-like"/>
    <property type="match status" value="1"/>
</dbReference>
<dbReference type="Gene3D" id="2.60.20.10">
    <property type="entry name" value="Crystallins"/>
    <property type="match status" value="1"/>
</dbReference>
<proteinExistence type="predicted"/>
<dbReference type="Pfam" id="PF13402">
    <property type="entry name" value="Peptidase_M60"/>
    <property type="match status" value="1"/>
</dbReference>
<dbReference type="CDD" id="cd23445">
    <property type="entry name" value="beta-trefoil_Ricin_HA17-like"/>
    <property type="match status" value="2"/>
</dbReference>
<organism evidence="3 4">
    <name type="scientific">Bacillus thuringiensis</name>
    <dbReference type="NCBI Taxonomy" id="1428"/>
    <lineage>
        <taxon>Bacteria</taxon>
        <taxon>Bacillati</taxon>
        <taxon>Bacillota</taxon>
        <taxon>Bacilli</taxon>
        <taxon>Bacillales</taxon>
        <taxon>Bacillaceae</taxon>
        <taxon>Bacillus</taxon>
        <taxon>Bacillus cereus group</taxon>
    </lineage>
</organism>
<reference evidence="3 4" key="1">
    <citation type="submission" date="2017-09" db="EMBL/GenBank/DDBJ databases">
        <title>Large-scale bioinformatics analysis of Bacillus genomes uncovers conserved roles of natural products in bacterial physiology.</title>
        <authorList>
            <consortium name="Agbiome Team Llc"/>
            <person name="Bleich R.M."/>
            <person name="Grubbs K.J."/>
            <person name="Santa Maria K.C."/>
            <person name="Allen S.E."/>
            <person name="Farag S."/>
            <person name="Shank E.A."/>
            <person name="Bowers A."/>
        </authorList>
    </citation>
    <scope>NUCLEOTIDE SEQUENCE [LARGE SCALE GENOMIC DNA]</scope>
    <source>
        <strain evidence="3 4">AFS065400</strain>
    </source>
</reference>
<dbReference type="SUPFAM" id="SSF49695">
    <property type="entry name" value="gamma-Crystallin-like"/>
    <property type="match status" value="1"/>
</dbReference>